<name>A0ABP0GDW5_CLALP</name>
<comment type="subcellular location">
    <subcellularLocation>
        <location evidence="1">Nucleus</location>
    </subcellularLocation>
</comment>
<dbReference type="PANTHER" id="PTHR13703">
    <property type="entry name" value="SMAD"/>
    <property type="match status" value="1"/>
</dbReference>
<dbReference type="SUPFAM" id="SSF56366">
    <property type="entry name" value="SMAD MH1 domain"/>
    <property type="match status" value="1"/>
</dbReference>
<dbReference type="SMART" id="SM00523">
    <property type="entry name" value="DWA"/>
    <property type="match status" value="1"/>
</dbReference>
<dbReference type="InterPro" id="IPR013790">
    <property type="entry name" value="Dwarfin"/>
</dbReference>
<comment type="caution">
    <text evidence="6">The sequence shown here is derived from an EMBL/GenBank/DDBJ whole genome shotgun (WGS) entry which is preliminary data.</text>
</comment>
<sequence>MGVITCSPQIMKLSTDEMSCLKQPGLKKMTIIDWHLIIVFATPREKANDPSGGRDRQVENHCLKEISQAPVKFTQIRRKGFPHVIYARLWRWPDLHKNELKHLKICKYAFDLKCDSVCINPYHYDRVVSPGIDLSGLTLQHTAPAAPLVNNEYGEMKMNNIRNNWVNPNKAESTAQNAVQTVQHLAPDDFRSSATSGEVSVVGQPGSEDNKLKFVHLQWVSVSGVHPILNLTPSVTKRPPVK</sequence>
<dbReference type="InterPro" id="IPR036578">
    <property type="entry name" value="SMAD_MH1_sf"/>
</dbReference>
<feature type="domain" description="MH1" evidence="5">
    <location>
        <begin position="1"/>
        <end position="133"/>
    </location>
</feature>
<evidence type="ECO:0000313" key="6">
    <source>
        <dbReference type="EMBL" id="CAK8689981.1"/>
    </source>
</evidence>
<gene>
    <name evidence="6" type="ORF">CVLEPA_LOCUS22633</name>
</gene>
<dbReference type="EMBL" id="CAWYQH010000111">
    <property type="protein sequence ID" value="CAK8689981.1"/>
    <property type="molecule type" value="Genomic_DNA"/>
</dbReference>
<keyword evidence="2" id="KW-0805">Transcription regulation</keyword>
<evidence type="ECO:0000256" key="3">
    <source>
        <dbReference type="ARBA" id="ARBA00023163"/>
    </source>
</evidence>
<dbReference type="Proteomes" id="UP001642483">
    <property type="component" value="Unassembled WGS sequence"/>
</dbReference>
<organism evidence="6 7">
    <name type="scientific">Clavelina lepadiformis</name>
    <name type="common">Light-bulb sea squirt</name>
    <name type="synonym">Ascidia lepadiformis</name>
    <dbReference type="NCBI Taxonomy" id="159417"/>
    <lineage>
        <taxon>Eukaryota</taxon>
        <taxon>Metazoa</taxon>
        <taxon>Chordata</taxon>
        <taxon>Tunicata</taxon>
        <taxon>Ascidiacea</taxon>
        <taxon>Aplousobranchia</taxon>
        <taxon>Clavelinidae</taxon>
        <taxon>Clavelina</taxon>
    </lineage>
</organism>
<evidence type="ECO:0000313" key="7">
    <source>
        <dbReference type="Proteomes" id="UP001642483"/>
    </source>
</evidence>
<protein>
    <recommendedName>
        <fullName evidence="5">MH1 domain-containing protein</fullName>
    </recommendedName>
</protein>
<evidence type="ECO:0000259" key="5">
    <source>
        <dbReference type="PROSITE" id="PS51075"/>
    </source>
</evidence>
<dbReference type="InterPro" id="IPR013019">
    <property type="entry name" value="MAD_homology_MH1"/>
</dbReference>
<dbReference type="Pfam" id="PF03165">
    <property type="entry name" value="MH1"/>
    <property type="match status" value="1"/>
</dbReference>
<reference evidence="6 7" key="1">
    <citation type="submission" date="2024-02" db="EMBL/GenBank/DDBJ databases">
        <authorList>
            <person name="Daric V."/>
            <person name="Darras S."/>
        </authorList>
    </citation>
    <scope>NUCLEOTIDE SEQUENCE [LARGE SCALE GENOMIC DNA]</scope>
</reference>
<dbReference type="InterPro" id="IPR003619">
    <property type="entry name" value="MAD_homology1_Dwarfin-type"/>
</dbReference>
<dbReference type="PANTHER" id="PTHR13703:SF45">
    <property type="entry name" value="MOTHERS AGAINST DECAPENTAPLEGIC HOMOLOG"/>
    <property type="match status" value="1"/>
</dbReference>
<dbReference type="PROSITE" id="PS51075">
    <property type="entry name" value="MH1"/>
    <property type="match status" value="1"/>
</dbReference>
<evidence type="ECO:0000256" key="4">
    <source>
        <dbReference type="ARBA" id="ARBA00023242"/>
    </source>
</evidence>
<keyword evidence="7" id="KW-1185">Reference proteome</keyword>
<proteinExistence type="predicted"/>
<evidence type="ECO:0000256" key="2">
    <source>
        <dbReference type="ARBA" id="ARBA00023015"/>
    </source>
</evidence>
<evidence type="ECO:0000256" key="1">
    <source>
        <dbReference type="ARBA" id="ARBA00004123"/>
    </source>
</evidence>
<keyword evidence="3" id="KW-0804">Transcription</keyword>
<dbReference type="Gene3D" id="3.90.520.10">
    <property type="entry name" value="SMAD MH1 domain"/>
    <property type="match status" value="1"/>
</dbReference>
<keyword evidence="4" id="KW-0539">Nucleus</keyword>
<accession>A0ABP0GDW5</accession>